<keyword evidence="1" id="KW-0732">Signal</keyword>
<name>A0A8B0SF15_9GAMM</name>
<organism evidence="3">
    <name type="scientific">Thiothrix fructosivorans</name>
    <dbReference type="NCBI Taxonomy" id="111770"/>
    <lineage>
        <taxon>Bacteria</taxon>
        <taxon>Pseudomonadati</taxon>
        <taxon>Pseudomonadota</taxon>
        <taxon>Gammaproteobacteria</taxon>
        <taxon>Thiotrichales</taxon>
        <taxon>Thiotrichaceae</taxon>
        <taxon>Thiothrix</taxon>
    </lineage>
</organism>
<gene>
    <name evidence="3" type="ORF">J1836_012040</name>
    <name evidence="2" type="ORF">J1836_16650</name>
</gene>
<protein>
    <submittedName>
        <fullName evidence="3">Tetratricopeptide repeat protein</fullName>
    </submittedName>
</protein>
<dbReference type="InterPro" id="IPR019734">
    <property type="entry name" value="TPR_rpt"/>
</dbReference>
<reference evidence="2 4" key="1">
    <citation type="submission" date="2021-03" db="EMBL/GenBank/DDBJ databases">
        <title>Draft genome and methylome analysis of Thiotrix fructosivoruns ATCC 49748.</title>
        <authorList>
            <person name="Fomenkov A."/>
            <person name="Grabovich M.Y."/>
            <person name="Roberts R.J."/>
        </authorList>
    </citation>
    <scope>NUCLEOTIDE SEQUENCE [LARGE SCALE GENOMIC DNA]</scope>
    <source>
        <strain evidence="2 4">ATCC 49748</strain>
    </source>
</reference>
<evidence type="ECO:0000256" key="1">
    <source>
        <dbReference type="SAM" id="SignalP"/>
    </source>
</evidence>
<dbReference type="SUPFAM" id="SSF48452">
    <property type="entry name" value="TPR-like"/>
    <property type="match status" value="1"/>
</dbReference>
<dbReference type="EMBL" id="JAFMPM010000008">
    <property type="protein sequence ID" value="MBO0614531.1"/>
    <property type="molecule type" value="Genomic_DNA"/>
</dbReference>
<accession>A0A8B0SF15</accession>
<evidence type="ECO:0000313" key="3">
    <source>
        <dbReference type="EMBL" id="QTX09365.1"/>
    </source>
</evidence>
<dbReference type="EMBL" id="CP072748">
    <property type="protein sequence ID" value="QTX09365.1"/>
    <property type="molecule type" value="Genomic_DNA"/>
</dbReference>
<proteinExistence type="predicted"/>
<sequence>MTLTLRPSIALSFLLVSILSACSPNPTVLQDRVYGSRAVPAPAPAPVQKKPTAAAKVIAPPKVVAAPAPQPSKVITHQPMQTPPPVPVAVEEPTVAPPVVEQVAVTPKAYASSPAVQALIRTADAEAAKGSLDKAADTLERALRMEGDNPDLWMKLAKINEQQGKHDQALGMVSKAQAYREQLN</sequence>
<dbReference type="Gene3D" id="1.25.40.10">
    <property type="entry name" value="Tetratricopeptide repeat domain"/>
    <property type="match status" value="1"/>
</dbReference>
<dbReference type="Pfam" id="PF13432">
    <property type="entry name" value="TPR_16"/>
    <property type="match status" value="1"/>
</dbReference>
<dbReference type="InterPro" id="IPR011990">
    <property type="entry name" value="TPR-like_helical_dom_sf"/>
</dbReference>
<feature type="chain" id="PRO_5032852363" evidence="1">
    <location>
        <begin position="22"/>
        <end position="184"/>
    </location>
</feature>
<dbReference type="SMART" id="SM00028">
    <property type="entry name" value="TPR"/>
    <property type="match status" value="2"/>
</dbReference>
<reference evidence="3" key="2">
    <citation type="submission" date="2021-04" db="EMBL/GenBank/DDBJ databases">
        <title>Complete Genome and methylome analysis of Thiothrix fructosivorans ATCC 49748.</title>
        <authorList>
            <person name="Fomenkov A."/>
            <person name="Sun L."/>
            <person name="Vincze T."/>
            <person name="Grabovich M.Y."/>
            <person name="Roberts R.J."/>
        </authorList>
    </citation>
    <scope>NUCLEOTIDE SEQUENCE</scope>
    <source>
        <strain evidence="3">ATCC 49748</strain>
    </source>
</reference>
<dbReference type="AlphaFoldDB" id="A0A8B0SF15"/>
<keyword evidence="4" id="KW-1185">Reference proteome</keyword>
<evidence type="ECO:0000313" key="4">
    <source>
        <dbReference type="Proteomes" id="UP000664466"/>
    </source>
</evidence>
<feature type="signal peptide" evidence="1">
    <location>
        <begin position="1"/>
        <end position="21"/>
    </location>
</feature>
<dbReference type="RefSeq" id="WP_207252254.1">
    <property type="nucleotide sequence ID" value="NZ_JAFMPM010000008.1"/>
</dbReference>
<evidence type="ECO:0000313" key="2">
    <source>
        <dbReference type="EMBL" id="MBO0614531.1"/>
    </source>
</evidence>
<dbReference type="Proteomes" id="UP000664466">
    <property type="component" value="Unassembled WGS sequence"/>
</dbReference>
<dbReference type="PROSITE" id="PS51257">
    <property type="entry name" value="PROKAR_LIPOPROTEIN"/>
    <property type="match status" value="1"/>
</dbReference>